<feature type="transmembrane region" description="Helical" evidence="2">
    <location>
        <begin position="1247"/>
        <end position="1267"/>
    </location>
</feature>
<comment type="caution">
    <text evidence="4">The sequence shown here is derived from an EMBL/GenBank/DDBJ whole genome shotgun (WGS) entry which is preliminary data.</text>
</comment>
<feature type="region of interest" description="Disordered" evidence="1">
    <location>
        <begin position="1"/>
        <end position="26"/>
    </location>
</feature>
<dbReference type="PANTHER" id="PTHR43143:SF5">
    <property type="entry name" value="SECRETED PROTEIN"/>
    <property type="match status" value="1"/>
</dbReference>
<keyword evidence="2" id="KW-1133">Transmembrane helix</keyword>
<evidence type="ECO:0000256" key="2">
    <source>
        <dbReference type="SAM" id="Phobius"/>
    </source>
</evidence>
<dbReference type="Pfam" id="PF00932">
    <property type="entry name" value="LTD"/>
    <property type="match status" value="2"/>
</dbReference>
<keyword evidence="2" id="KW-0472">Membrane</keyword>
<keyword evidence="2" id="KW-0812">Transmembrane</keyword>
<dbReference type="InterPro" id="IPR029052">
    <property type="entry name" value="Metallo-depent_PP-like"/>
</dbReference>
<name>A0A2S4A0Z1_ARTGL</name>
<proteinExistence type="predicted"/>
<dbReference type="GO" id="GO:0016787">
    <property type="term" value="F:hydrolase activity"/>
    <property type="evidence" value="ECO:0007669"/>
    <property type="project" value="InterPro"/>
</dbReference>
<feature type="compositionally biased region" description="Low complexity" evidence="1">
    <location>
        <begin position="1190"/>
        <end position="1227"/>
    </location>
</feature>
<feature type="region of interest" description="Disordered" evidence="1">
    <location>
        <begin position="541"/>
        <end position="560"/>
    </location>
</feature>
<dbReference type="InterPro" id="IPR001322">
    <property type="entry name" value="Lamin_tail_dom"/>
</dbReference>
<dbReference type="Gene3D" id="2.60.40.1260">
    <property type="entry name" value="Lamin Tail domain"/>
    <property type="match status" value="1"/>
</dbReference>
<organism evidence="4 5">
    <name type="scientific">Arthrobacter glacialis</name>
    <dbReference type="NCBI Taxonomy" id="1664"/>
    <lineage>
        <taxon>Bacteria</taxon>
        <taxon>Bacillati</taxon>
        <taxon>Actinomycetota</taxon>
        <taxon>Actinomycetes</taxon>
        <taxon>Micrococcales</taxon>
        <taxon>Micrococcaceae</taxon>
        <taxon>Arthrobacter</taxon>
    </lineage>
</organism>
<protein>
    <recommendedName>
        <fullName evidence="3">LTD domain-containing protein</fullName>
    </recommendedName>
</protein>
<dbReference type="SUPFAM" id="SSF56300">
    <property type="entry name" value="Metallo-dependent phosphatases"/>
    <property type="match status" value="1"/>
</dbReference>
<reference evidence="4 5" key="1">
    <citation type="submission" date="2018-01" db="EMBL/GenBank/DDBJ databases">
        <title>Arthrobacter sp. nov., from glaciers in China.</title>
        <authorList>
            <person name="Liu Q."/>
            <person name="Xin Y.-H."/>
        </authorList>
    </citation>
    <scope>NUCLEOTIDE SEQUENCE [LARGE SCALE GENOMIC DNA]</scope>
    <source>
        <strain evidence="4 5">HLT2-12-2</strain>
    </source>
</reference>
<feature type="domain" description="LTD" evidence="3">
    <location>
        <begin position="404"/>
        <end position="537"/>
    </location>
</feature>
<dbReference type="EMBL" id="PPXC01000002">
    <property type="protein sequence ID" value="POH74787.1"/>
    <property type="molecule type" value="Genomic_DNA"/>
</dbReference>
<dbReference type="SUPFAM" id="SSF74853">
    <property type="entry name" value="Lamin A/C globular tail domain"/>
    <property type="match status" value="2"/>
</dbReference>
<dbReference type="InterPro" id="IPR004843">
    <property type="entry name" value="Calcineurin-like_PHP"/>
</dbReference>
<dbReference type="PROSITE" id="PS51841">
    <property type="entry name" value="LTD"/>
    <property type="match status" value="2"/>
</dbReference>
<keyword evidence="5" id="KW-1185">Reference proteome</keyword>
<evidence type="ECO:0000256" key="1">
    <source>
        <dbReference type="SAM" id="MobiDB-lite"/>
    </source>
</evidence>
<dbReference type="PANTHER" id="PTHR43143">
    <property type="entry name" value="METALLOPHOSPHOESTERASE, CALCINEURIN SUPERFAMILY"/>
    <property type="match status" value="1"/>
</dbReference>
<evidence type="ECO:0000313" key="5">
    <source>
        <dbReference type="Proteomes" id="UP000237061"/>
    </source>
</evidence>
<dbReference type="AlphaFoldDB" id="A0A2S4A0Z1"/>
<evidence type="ECO:0000259" key="3">
    <source>
        <dbReference type="PROSITE" id="PS51841"/>
    </source>
</evidence>
<gene>
    <name evidence="4" type="ORF">CVS27_02655</name>
</gene>
<dbReference type="InterPro" id="IPR051918">
    <property type="entry name" value="STPP_CPPED1"/>
</dbReference>
<dbReference type="Pfam" id="PF00149">
    <property type="entry name" value="Metallophos"/>
    <property type="match status" value="1"/>
</dbReference>
<dbReference type="Proteomes" id="UP000237061">
    <property type="component" value="Unassembled WGS sequence"/>
</dbReference>
<accession>A0A2S4A0Z1</accession>
<feature type="region of interest" description="Disordered" evidence="1">
    <location>
        <begin position="1190"/>
        <end position="1230"/>
    </location>
</feature>
<dbReference type="Gene3D" id="3.60.21.10">
    <property type="match status" value="1"/>
</dbReference>
<sequence length="1276" mass="134335">MNVDRHMPARLAHLRAGPPPASPRAPRRIALGVTVGLAAMSLGMGMAPAAPTETTNRYEVVPGSPVLISEIANGGAGASATADRVSAKNFIELGNYGDTPMDISGWKIYRCGQTGDGYGPQSVVPENTVLAPGDQFTTARDTSGYTTDASYDTSLHEFGYGAFIEDAKGQRRDAVGVYHPDVNSDCAINGVNLRSGLDHRLDESFQRVSANGPLADNWIIATRTVDAPNATAGTRKTIDNGLRFTELSNGGAGNAANQYVEVTNFSTTPVDMSSYSLFRCGENGTAYSLIPKLPAGSVAAAGDSFVFSNSKGAQPAGGADLTFAAGIHWRDFGVMLVTASQEIVDRAGVYNNRNSVCTDGSAIKTVPDHYQNEVLTRVSNTGDNSADFALTTTRTPGSHGAQTTLATAAKPATGDVQISEIAASGAAGADDEFFELANYGATAVNLKGWSAYRCTNTGQGSATPQIADLGDITLAPGQVYLASSVNAPAIVRDVSNASYATGLDETDYGVYLMDAAGAKVDAMAAYDVDVDRFTPCRLGQETRNYTKPDQGQSYQRAQHTGDNENDFVIAATRTPGILNDVSYVDPTVPLAGELDPTTVSTNNVPGTPKLTVAGGSDLSATVSGTDDGGTTLALKAESAELKDSSAVVVHTGSSTAAVPATLEIPGETIARKGQQMETSGAPGEFPFQRFELPVASGEPANFSWSGTTSSRNEIQMYAWDSVAAGWMLLTTAVPSADGDLTLNGTVPEDKVKDGVAQVLVIDGPRTSGGLIDEIGVTDQAFANPASYDFSLNHMTDPQFYSESFRDVFRKMSSWVVSNADSRKVAYNSLTGDIIQNWIAGNSAEERANREYAAARKIMSLINDANIPNGVLPGNHDNFWGRDNSKFNEYFPVEMYQDKEWYGESWQKGDNAAHTDFFSHEGMDFMVLNLPYRSSAPQLAWASAQAAAHPAHNIIIATHSYLHTAGTRDNIDARYTSSAQETWDTVIAPHDNVFLVLGGHYHGVVTNYADPVTGEQTDATELARDTYAIKNVGGNGRTVVEMLADYQGYRSSVSTTRNDLLDRDSGFQRLLQLDLDAGLMAVNAYSPSLDSFEAWKYDEPAYRGATARYDAGDDEFVAQVSLIRSTTLKSSQWAQTGSFSEFAQGTLENGGQQNIALATGAKEQLWTVSLTDPEGNVSRSTPRVLAALAATPTAPATSAEPGAGTSPTGSTTAIPGAAIPGAASSTPGNAVVAGGEGSDELVATGANVGIFVTGAALLLLAGAGVLVGRNRRASSHS</sequence>
<evidence type="ECO:0000313" key="4">
    <source>
        <dbReference type="EMBL" id="POH74787.1"/>
    </source>
</evidence>
<feature type="domain" description="LTD" evidence="3">
    <location>
        <begin position="52"/>
        <end position="179"/>
    </location>
</feature>
<dbReference type="InterPro" id="IPR036415">
    <property type="entry name" value="Lamin_tail_dom_sf"/>
</dbReference>